<sequence>MSPELAQARLQAAPSPWCSVHLLLASDAVDSLIRSGECLLVFHPNRALVSKFSLACVCEYVLFMFHSGRCLLLSHVCSYLGCSFV</sequence>
<organism evidence="1">
    <name type="scientific">Dichomitus squalens</name>
    <dbReference type="NCBI Taxonomy" id="114155"/>
    <lineage>
        <taxon>Eukaryota</taxon>
        <taxon>Fungi</taxon>
        <taxon>Dikarya</taxon>
        <taxon>Basidiomycota</taxon>
        <taxon>Agaricomycotina</taxon>
        <taxon>Agaricomycetes</taxon>
        <taxon>Polyporales</taxon>
        <taxon>Polyporaceae</taxon>
        <taxon>Dichomitus</taxon>
    </lineage>
</organism>
<dbReference type="Proteomes" id="UP000292957">
    <property type="component" value="Unassembled WGS sequence"/>
</dbReference>
<evidence type="ECO:0000313" key="1">
    <source>
        <dbReference type="EMBL" id="TBU30376.1"/>
    </source>
</evidence>
<accession>A0A4Q9MVP8</accession>
<dbReference type="AlphaFoldDB" id="A0A4Q9MVP8"/>
<name>A0A4Q9MVP8_9APHY</name>
<protein>
    <submittedName>
        <fullName evidence="1">Uncharacterized protein</fullName>
    </submittedName>
</protein>
<dbReference type="EMBL" id="ML143406">
    <property type="protein sequence ID" value="TBU30376.1"/>
    <property type="molecule type" value="Genomic_DNA"/>
</dbReference>
<feature type="non-terminal residue" evidence="1">
    <location>
        <position position="85"/>
    </location>
</feature>
<gene>
    <name evidence="1" type="ORF">BD311DRAFT_754757</name>
</gene>
<proteinExistence type="predicted"/>
<reference evidence="1" key="1">
    <citation type="submission" date="2019-01" db="EMBL/GenBank/DDBJ databases">
        <title>Draft genome sequences of three monokaryotic isolates of the white-rot basidiomycete fungus Dichomitus squalens.</title>
        <authorList>
            <consortium name="DOE Joint Genome Institute"/>
            <person name="Lopez S.C."/>
            <person name="Andreopoulos B."/>
            <person name="Pangilinan J."/>
            <person name="Lipzen A."/>
            <person name="Riley R."/>
            <person name="Ahrendt S."/>
            <person name="Ng V."/>
            <person name="Barry K."/>
            <person name="Daum C."/>
            <person name="Grigoriev I.V."/>
            <person name="Hilden K.S."/>
            <person name="Makela M.R."/>
            <person name="de Vries R.P."/>
        </authorList>
    </citation>
    <scope>NUCLEOTIDE SEQUENCE [LARGE SCALE GENOMIC DNA]</scope>
    <source>
        <strain evidence="1">OM18370.1</strain>
    </source>
</reference>